<name>A0A2T7BAD0_9ENTR</name>
<accession>A0A2T7BAD0</accession>
<comment type="caution">
    <text evidence="1">The sequence shown here is derived from an EMBL/GenBank/DDBJ whole genome shotgun (WGS) entry which is preliminary data.</text>
</comment>
<dbReference type="EMBL" id="MSAG01000001">
    <property type="protein sequence ID" value="PUX26890.1"/>
    <property type="molecule type" value="Genomic_DNA"/>
</dbReference>
<organism evidence="1">
    <name type="scientific">Cronobacter turicensis</name>
    <dbReference type="NCBI Taxonomy" id="413502"/>
    <lineage>
        <taxon>Bacteria</taxon>
        <taxon>Pseudomonadati</taxon>
        <taxon>Pseudomonadota</taxon>
        <taxon>Gammaproteobacteria</taxon>
        <taxon>Enterobacterales</taxon>
        <taxon>Enterobacteriaceae</taxon>
        <taxon>Cronobacter</taxon>
    </lineage>
</organism>
<evidence type="ECO:0000313" key="1">
    <source>
        <dbReference type="EMBL" id="PUX26890.1"/>
    </source>
</evidence>
<gene>
    <name evidence="1" type="ORF">BS411_00380</name>
</gene>
<dbReference type="OrthoDB" id="9860186at2"/>
<sequence>MPVFVREITVKKRQNRAEALFLVRIHFCGNRVPGGVAVSDYNAAYRGRRRSISCVFYRFPSGF</sequence>
<reference evidence="1" key="1">
    <citation type="submission" date="2016-12" db="EMBL/GenBank/DDBJ databases">
        <title>Analysis of the Molecular Diversity Among Cronobacter Species Isolated from Filth Flies Using a Pan Genomic DNA Microarray.</title>
        <authorList>
            <person name="Pava-Ripoll M."/>
            <person name="Tall B."/>
            <person name="Farber J."/>
            <person name="Fanning S."/>
            <person name="Lehner A."/>
            <person name="Stephan R."/>
            <person name="Pagotto F."/>
            <person name="Iverson C."/>
            <person name="Ziobro G."/>
            <person name="Miller A."/>
            <person name="Pearson R."/>
            <person name="Yan Q."/>
            <person name="Kim M."/>
            <person name="Jeong S."/>
            <person name="Park J."/>
            <person name="Jun S."/>
            <person name="Choi H."/>
            <person name="Chung T."/>
            <person name="Yoo Y."/>
            <person name="Park E."/>
            <person name="Hwang S."/>
            <person name="Lee B."/>
            <person name="Sathyamoorthy V."/>
            <person name="Carter L."/>
            <person name="Mammel M."/>
            <person name="Jackson S."/>
            <person name="Kothary M."/>
            <person name="Patel I."/>
            <person name="Grim C."/>
            <person name="Gopinath G."/>
            <person name="Gangiredla J."/>
            <person name="Chase H."/>
        </authorList>
    </citation>
    <scope>NUCLEOTIDE SEQUENCE [LARGE SCALE GENOMIC DNA]</scope>
    <source>
        <strain evidence="1">MOD1-Sh41s</strain>
    </source>
</reference>
<dbReference type="AlphaFoldDB" id="A0A2T7BAD0"/>
<proteinExistence type="predicted"/>
<protein>
    <submittedName>
        <fullName evidence="1">Uncharacterized protein</fullName>
    </submittedName>
</protein>